<accession>A0ABP0G1Y9</accession>
<dbReference type="EMBL" id="CAWYQH010000101">
    <property type="protein sequence ID" value="CAK8685868.1"/>
    <property type="molecule type" value="Genomic_DNA"/>
</dbReference>
<comment type="caution">
    <text evidence="2">The sequence shown here is derived from an EMBL/GenBank/DDBJ whole genome shotgun (WGS) entry which is preliminary data.</text>
</comment>
<protein>
    <submittedName>
        <fullName evidence="2">Uncharacterized protein</fullName>
    </submittedName>
</protein>
<gene>
    <name evidence="1" type="ORF">CVLEPA_LOCUS17022</name>
    <name evidence="2" type="ORF">CVLEPA_LOCUS17023</name>
</gene>
<evidence type="ECO:0000313" key="2">
    <source>
        <dbReference type="EMBL" id="CAK8685868.1"/>
    </source>
</evidence>
<dbReference type="Proteomes" id="UP001642483">
    <property type="component" value="Unassembled WGS sequence"/>
</dbReference>
<evidence type="ECO:0000313" key="3">
    <source>
        <dbReference type="Proteomes" id="UP001642483"/>
    </source>
</evidence>
<dbReference type="EMBL" id="CAWYQH010000101">
    <property type="protein sequence ID" value="CAK8685867.1"/>
    <property type="molecule type" value="Genomic_DNA"/>
</dbReference>
<reference evidence="2 3" key="1">
    <citation type="submission" date="2024-02" db="EMBL/GenBank/DDBJ databases">
        <authorList>
            <person name="Daric V."/>
            <person name="Darras S."/>
        </authorList>
    </citation>
    <scope>NUCLEOTIDE SEQUENCE [LARGE SCALE GENOMIC DNA]</scope>
</reference>
<evidence type="ECO:0000313" key="1">
    <source>
        <dbReference type="EMBL" id="CAK8685867.1"/>
    </source>
</evidence>
<name>A0ABP0G1Y9_CLALP</name>
<keyword evidence="3" id="KW-1185">Reference proteome</keyword>
<proteinExistence type="predicted"/>
<organism evidence="2 3">
    <name type="scientific">Clavelina lepadiformis</name>
    <name type="common">Light-bulb sea squirt</name>
    <name type="synonym">Ascidia lepadiformis</name>
    <dbReference type="NCBI Taxonomy" id="159417"/>
    <lineage>
        <taxon>Eukaryota</taxon>
        <taxon>Metazoa</taxon>
        <taxon>Chordata</taxon>
        <taxon>Tunicata</taxon>
        <taxon>Ascidiacea</taxon>
        <taxon>Aplousobranchia</taxon>
        <taxon>Clavelinidae</taxon>
        <taxon>Clavelina</taxon>
    </lineage>
</organism>
<sequence>MEDVRTFLRGGVAQMVERALSMREVPGSIPGTSKKHFTDFRLNLTENGYKIALIFEEATGFEFVELNPGPHTCEACALPLSYIPSRRGWDSNPRVQSTRGLAVHRLNHSATSSR</sequence>